<dbReference type="Pfam" id="PF02567">
    <property type="entry name" value="PhzC-PhzF"/>
    <property type="match status" value="1"/>
</dbReference>
<dbReference type="PIRSF" id="PIRSF016184">
    <property type="entry name" value="PhzC_PhzF"/>
    <property type="match status" value="1"/>
</dbReference>
<sequence>MPLPYHLLDVFTDQPFCGNPLAVVLEADGLSDARMQAIAREFNLSETVFVQTANAAGTPARVRIFTPLRELPFAGHPTIGTACLLVELGLVPQTQAEVRFALQEGIGPVPVRVCRIPGQPPYAELTAAQRPEYGTPPRTADIAHILGLDPADLGSAGETVRAVSCGLPFVLVPVRAPEILAGIAFDVAAWRARLAGQWAEALYVYARGYEGELRARMFAPAMGVVEDPATGSAAAALGGALATEATIADGVLQWWIDQGIEMGRPSRLYVTAERAGGAVRAVRVGGHAVRIAHGLLLA</sequence>
<dbReference type="GO" id="GO:0016853">
    <property type="term" value="F:isomerase activity"/>
    <property type="evidence" value="ECO:0007669"/>
    <property type="project" value="UniProtKB-KW"/>
</dbReference>
<name>A0A1I2H834_9GAMM</name>
<dbReference type="InterPro" id="IPR003719">
    <property type="entry name" value="Phenazine_PhzF-like"/>
</dbReference>
<dbReference type="STRING" id="1076937.SAMN04488120_101164"/>
<dbReference type="OrthoDB" id="9788221at2"/>
<evidence type="ECO:0000313" key="3">
    <source>
        <dbReference type="EMBL" id="SFF24916.1"/>
    </source>
</evidence>
<comment type="similarity">
    <text evidence="1">Belongs to the PhzF family.</text>
</comment>
<dbReference type="AlphaFoldDB" id="A0A1I2H834"/>
<keyword evidence="4" id="KW-1185">Reference proteome</keyword>
<organism evidence="3 4">
    <name type="scientific">Fontimonas thermophila</name>
    <dbReference type="NCBI Taxonomy" id="1076937"/>
    <lineage>
        <taxon>Bacteria</taxon>
        <taxon>Pseudomonadati</taxon>
        <taxon>Pseudomonadota</taxon>
        <taxon>Gammaproteobacteria</taxon>
        <taxon>Nevskiales</taxon>
        <taxon>Nevskiaceae</taxon>
        <taxon>Fontimonas</taxon>
    </lineage>
</organism>
<dbReference type="EMBL" id="FOOC01000001">
    <property type="protein sequence ID" value="SFF24916.1"/>
    <property type="molecule type" value="Genomic_DNA"/>
</dbReference>
<accession>A0A1I2H834</accession>
<dbReference type="PANTHER" id="PTHR13774">
    <property type="entry name" value="PHENAZINE BIOSYNTHESIS PROTEIN"/>
    <property type="match status" value="1"/>
</dbReference>
<dbReference type="Gene3D" id="3.10.310.10">
    <property type="entry name" value="Diaminopimelate Epimerase, Chain A, domain 1"/>
    <property type="match status" value="2"/>
</dbReference>
<dbReference type="RefSeq" id="WP_091530129.1">
    <property type="nucleotide sequence ID" value="NZ_FOOC01000001.1"/>
</dbReference>
<keyword evidence="3" id="KW-0413">Isomerase</keyword>
<dbReference type="NCBIfam" id="TIGR00654">
    <property type="entry name" value="PhzF_family"/>
    <property type="match status" value="1"/>
</dbReference>
<dbReference type="PANTHER" id="PTHR13774:SF32">
    <property type="entry name" value="ANTISENSE-ENHANCING SEQUENCE 1"/>
    <property type="match status" value="1"/>
</dbReference>
<protein>
    <submittedName>
        <fullName evidence="3">Trans-2,3-dihydro-3-hydroxyanthranilate isomerase</fullName>
    </submittedName>
</protein>
<reference evidence="3 4" key="1">
    <citation type="submission" date="2016-10" db="EMBL/GenBank/DDBJ databases">
        <authorList>
            <person name="de Groot N.N."/>
        </authorList>
    </citation>
    <scope>NUCLEOTIDE SEQUENCE [LARGE SCALE GENOMIC DNA]</scope>
    <source>
        <strain evidence="3 4">DSM 23609</strain>
    </source>
</reference>
<dbReference type="SUPFAM" id="SSF54506">
    <property type="entry name" value="Diaminopimelate epimerase-like"/>
    <property type="match status" value="1"/>
</dbReference>
<dbReference type="Proteomes" id="UP000199771">
    <property type="component" value="Unassembled WGS sequence"/>
</dbReference>
<feature type="active site" evidence="2">
    <location>
        <position position="46"/>
    </location>
</feature>
<gene>
    <name evidence="3" type="ORF">SAMN04488120_101164</name>
</gene>
<proteinExistence type="inferred from homology"/>
<evidence type="ECO:0000256" key="2">
    <source>
        <dbReference type="PIRSR" id="PIRSR016184-1"/>
    </source>
</evidence>
<evidence type="ECO:0000313" key="4">
    <source>
        <dbReference type="Proteomes" id="UP000199771"/>
    </source>
</evidence>
<evidence type="ECO:0000256" key="1">
    <source>
        <dbReference type="ARBA" id="ARBA00008270"/>
    </source>
</evidence>
<dbReference type="GO" id="GO:0005737">
    <property type="term" value="C:cytoplasm"/>
    <property type="evidence" value="ECO:0007669"/>
    <property type="project" value="TreeGrafter"/>
</dbReference>